<reference evidence="5" key="2">
    <citation type="submission" date="2021-04" db="EMBL/GenBank/DDBJ databases">
        <authorList>
            <person name="Gilroy R."/>
        </authorList>
    </citation>
    <scope>NUCLEOTIDE SEQUENCE</scope>
    <source>
        <strain evidence="5">ChiGjej6B6-14162</strain>
    </source>
</reference>
<name>A0A9D1X5U8_9BACT</name>
<organism evidence="5 6">
    <name type="scientific">Candidatus Parabacteroides intestinipullorum</name>
    <dbReference type="NCBI Taxonomy" id="2838723"/>
    <lineage>
        <taxon>Bacteria</taxon>
        <taxon>Pseudomonadati</taxon>
        <taxon>Bacteroidota</taxon>
        <taxon>Bacteroidia</taxon>
        <taxon>Bacteroidales</taxon>
        <taxon>Tannerellaceae</taxon>
        <taxon>Parabacteroides</taxon>
    </lineage>
</organism>
<evidence type="ECO:0000313" key="5">
    <source>
        <dbReference type="EMBL" id="HIX73478.1"/>
    </source>
</evidence>
<sequence>MNRNELISEFAPDCPIRNILSRICDKWSLLVLYTLQQTPVMRFNELRRSIPDISQKMLTTTLRTLEEDGFVRRKVYAEVPPRVEYSLTDRALSLLPYIDSLIAWAKENMEEIIKERRRRR</sequence>
<dbReference type="AlphaFoldDB" id="A0A9D1X5U8"/>
<dbReference type="Pfam" id="PF01638">
    <property type="entry name" value="HxlR"/>
    <property type="match status" value="1"/>
</dbReference>
<comment type="caution">
    <text evidence="5">The sequence shown here is derived from an EMBL/GenBank/DDBJ whole genome shotgun (WGS) entry which is preliminary data.</text>
</comment>
<dbReference type="GO" id="GO:0003677">
    <property type="term" value="F:DNA binding"/>
    <property type="evidence" value="ECO:0007669"/>
    <property type="project" value="UniProtKB-KW"/>
</dbReference>
<feature type="domain" description="HTH hxlR-type" evidence="4">
    <location>
        <begin position="14"/>
        <end position="113"/>
    </location>
</feature>
<dbReference type="EMBL" id="DXEL01000003">
    <property type="protein sequence ID" value="HIX73478.1"/>
    <property type="molecule type" value="Genomic_DNA"/>
</dbReference>
<dbReference type="SUPFAM" id="SSF46785">
    <property type="entry name" value="Winged helix' DNA-binding domain"/>
    <property type="match status" value="1"/>
</dbReference>
<dbReference type="InterPro" id="IPR036388">
    <property type="entry name" value="WH-like_DNA-bd_sf"/>
</dbReference>
<dbReference type="PANTHER" id="PTHR33204:SF39">
    <property type="entry name" value="TRANSCRIPTIONAL REGULATORY PROTEIN"/>
    <property type="match status" value="1"/>
</dbReference>
<gene>
    <name evidence="5" type="ORF">H9977_00230</name>
</gene>
<dbReference type="InterPro" id="IPR036390">
    <property type="entry name" value="WH_DNA-bd_sf"/>
</dbReference>
<proteinExistence type="predicted"/>
<evidence type="ECO:0000259" key="4">
    <source>
        <dbReference type="PROSITE" id="PS51118"/>
    </source>
</evidence>
<dbReference type="PANTHER" id="PTHR33204">
    <property type="entry name" value="TRANSCRIPTIONAL REGULATOR, MARR FAMILY"/>
    <property type="match status" value="1"/>
</dbReference>
<reference evidence="5" key="1">
    <citation type="journal article" date="2021" name="PeerJ">
        <title>Extensive microbial diversity within the chicken gut microbiome revealed by metagenomics and culture.</title>
        <authorList>
            <person name="Gilroy R."/>
            <person name="Ravi A."/>
            <person name="Getino M."/>
            <person name="Pursley I."/>
            <person name="Horton D.L."/>
            <person name="Alikhan N.F."/>
            <person name="Baker D."/>
            <person name="Gharbi K."/>
            <person name="Hall N."/>
            <person name="Watson M."/>
            <person name="Adriaenssens E.M."/>
            <person name="Foster-Nyarko E."/>
            <person name="Jarju S."/>
            <person name="Secka A."/>
            <person name="Antonio M."/>
            <person name="Oren A."/>
            <person name="Chaudhuri R.R."/>
            <person name="La Ragione R."/>
            <person name="Hildebrand F."/>
            <person name="Pallen M.J."/>
        </authorList>
    </citation>
    <scope>NUCLEOTIDE SEQUENCE</scope>
    <source>
        <strain evidence="5">ChiGjej6B6-14162</strain>
    </source>
</reference>
<keyword evidence="3" id="KW-0804">Transcription</keyword>
<evidence type="ECO:0000256" key="3">
    <source>
        <dbReference type="ARBA" id="ARBA00023163"/>
    </source>
</evidence>
<dbReference type="Gene3D" id="1.10.10.10">
    <property type="entry name" value="Winged helix-like DNA-binding domain superfamily/Winged helix DNA-binding domain"/>
    <property type="match status" value="1"/>
</dbReference>
<evidence type="ECO:0000256" key="2">
    <source>
        <dbReference type="ARBA" id="ARBA00023125"/>
    </source>
</evidence>
<evidence type="ECO:0000256" key="1">
    <source>
        <dbReference type="ARBA" id="ARBA00023015"/>
    </source>
</evidence>
<evidence type="ECO:0000313" key="6">
    <source>
        <dbReference type="Proteomes" id="UP000886740"/>
    </source>
</evidence>
<dbReference type="InterPro" id="IPR002577">
    <property type="entry name" value="HTH_HxlR"/>
</dbReference>
<accession>A0A9D1X5U8</accession>
<dbReference type="PROSITE" id="PS51118">
    <property type="entry name" value="HTH_HXLR"/>
    <property type="match status" value="1"/>
</dbReference>
<protein>
    <submittedName>
        <fullName evidence="5">Helix-turn-helix transcriptional regulator</fullName>
    </submittedName>
</protein>
<dbReference type="Proteomes" id="UP000886740">
    <property type="component" value="Unassembled WGS sequence"/>
</dbReference>
<keyword evidence="2" id="KW-0238">DNA-binding</keyword>
<keyword evidence="1" id="KW-0805">Transcription regulation</keyword>